<name>A0A397RXN2_9MOLU</name>
<sequence length="133" mass="15502">MENKREMEEVNIYVLTKIKPPFSEVLFSFLKIKKVSLNSVLKKSDLDRRYVSKFKMKTYRPAKNTVKALSIGLRLNLEETIFFLKSAGYSLSESLVDDLVFMFCIEKEIYNIDEVNQLLYDLGFSILGTVPRE</sequence>
<dbReference type="InParanoid" id="A0A397RXN2"/>
<accession>A0A397RXN2</accession>
<evidence type="ECO:0000313" key="2">
    <source>
        <dbReference type="Proteomes" id="UP000266506"/>
    </source>
</evidence>
<proteinExistence type="predicted"/>
<reference evidence="1 2" key="1">
    <citation type="submission" date="2018-08" db="EMBL/GenBank/DDBJ databases">
        <title>Genomic Encyclopedia of Archaeal and Bacterial Type Strains, Phase II (KMG-II): from individual species to whole genera.</title>
        <authorList>
            <person name="Goeker M."/>
        </authorList>
    </citation>
    <scope>NUCLEOTIDE SEQUENCE [LARGE SCALE GENOMIC DNA]</scope>
    <source>
        <strain evidence="1 2">ATCC 27112</strain>
    </source>
</reference>
<dbReference type="AlphaFoldDB" id="A0A397RXN2"/>
<gene>
    <name evidence="1" type="ORF">EI71_00609</name>
</gene>
<dbReference type="EMBL" id="QXEV01000004">
    <property type="protein sequence ID" value="RIA78032.1"/>
    <property type="molecule type" value="Genomic_DNA"/>
</dbReference>
<dbReference type="OrthoDB" id="6194521at2"/>
<keyword evidence="2" id="KW-1185">Reference proteome</keyword>
<organism evidence="1 2">
    <name type="scientific">Anaeroplasma bactoclasticum</name>
    <dbReference type="NCBI Taxonomy" id="2088"/>
    <lineage>
        <taxon>Bacteria</taxon>
        <taxon>Bacillati</taxon>
        <taxon>Mycoplasmatota</taxon>
        <taxon>Mollicutes</taxon>
        <taxon>Anaeroplasmatales</taxon>
        <taxon>Anaeroplasmataceae</taxon>
        <taxon>Anaeroplasma</taxon>
    </lineage>
</organism>
<evidence type="ECO:0000313" key="1">
    <source>
        <dbReference type="EMBL" id="RIA78032.1"/>
    </source>
</evidence>
<protein>
    <submittedName>
        <fullName evidence="1">Uncharacterized protein</fullName>
    </submittedName>
</protein>
<comment type="caution">
    <text evidence="1">The sequence shown here is derived from an EMBL/GenBank/DDBJ whole genome shotgun (WGS) entry which is preliminary data.</text>
</comment>
<dbReference type="Proteomes" id="UP000266506">
    <property type="component" value="Unassembled WGS sequence"/>
</dbReference>